<dbReference type="PANTHER" id="PTHR35339">
    <property type="entry name" value="LINALOOL DEHYDRATASE_ISOMERASE DOMAIN-CONTAINING PROTEIN"/>
    <property type="match status" value="1"/>
</dbReference>
<name>A0A179ETQ5_ENTTH</name>
<protein>
    <recommendedName>
        <fullName evidence="5">DUF2264 domain-containing protein</fullName>
    </recommendedName>
</protein>
<keyword evidence="4" id="KW-1185">Reference proteome</keyword>
<gene>
    <name evidence="3" type="ORF">A6E74_02220</name>
</gene>
<dbReference type="InterPro" id="IPR049349">
    <property type="entry name" value="DUF2264_N"/>
</dbReference>
<dbReference type="PANTHER" id="PTHR35339:SF4">
    <property type="entry name" value="LINALOOL DEHYDRATASE_ISOMERASE DOMAIN-CONTAINING PROTEIN"/>
    <property type="match status" value="1"/>
</dbReference>
<accession>A0A179ETQ5</accession>
<reference evidence="3 4" key="1">
    <citation type="submission" date="2016-04" db="EMBL/GenBank/DDBJ databases">
        <title>Draft genome of an Enterococcus thailandicus strain isolated from bovine feces.</title>
        <authorList>
            <person name="Beukers A.G."/>
            <person name="Zaheer R."/>
            <person name="Goji N."/>
            <person name="Cook S.R."/>
            <person name="Amoako K."/>
            <person name="Chaves A.V."/>
            <person name="Ward M.P."/>
            <person name="Mcallister T.A."/>
        </authorList>
    </citation>
    <scope>NUCLEOTIDE SEQUENCE [LARGE SCALE GENOMIC DNA]</scope>
    <source>
        <strain evidence="3 4">F0711D 46</strain>
    </source>
</reference>
<dbReference type="InterPro" id="IPR016624">
    <property type="entry name" value="UCP014753"/>
</dbReference>
<evidence type="ECO:0000259" key="2">
    <source>
        <dbReference type="Pfam" id="PF20938"/>
    </source>
</evidence>
<dbReference type="Pfam" id="PF20938">
    <property type="entry name" value="DUF2264_C"/>
    <property type="match status" value="1"/>
</dbReference>
<feature type="domain" description="DUF2264" evidence="2">
    <location>
        <begin position="373"/>
        <end position="564"/>
    </location>
</feature>
<proteinExistence type="predicted"/>
<comment type="caution">
    <text evidence="3">The sequence shown here is derived from an EMBL/GenBank/DDBJ whole genome shotgun (WGS) entry which is preliminary data.</text>
</comment>
<dbReference type="RefSeq" id="WP_067481737.1">
    <property type="nucleotide sequence ID" value="NZ_LWMN01000010.1"/>
</dbReference>
<feature type="domain" description="DUF2264" evidence="1">
    <location>
        <begin position="6"/>
        <end position="349"/>
    </location>
</feature>
<dbReference type="Proteomes" id="UP000078516">
    <property type="component" value="Unassembled WGS sequence"/>
</dbReference>
<dbReference type="InterPro" id="IPR049237">
    <property type="entry name" value="DUF2264_C"/>
</dbReference>
<dbReference type="AlphaFoldDB" id="A0A179ETQ5"/>
<sequence length="604" mass="69488">MDSFLTKEEISNQFVALVEPLEPFFSKKNLGRLKLGSHGTVYTESTREVEAFLRPLWGLGPFLTSAKENVLLAEYLQGITAGTNPDSPVYWGTVTDYDQLIVEMASLSLFLLLNKEKTWDQLTEKEQANLHQWLIQVNEREIPRNNWHFFRILVNVAMKKCNMPYSQQQIESDFMVVEEFYQKNGWYCDGEETQFDYYISFAIHYYSLVYARFMAEEDPERVAVIKERATFFAQTFKHWFDAKGEAIPFGRSLTYRFAQVSFFSALVFADVEALPWGEIKGLINRHMKNWWAQEIFSTDGLLTVGYHYENLIFAEGYNGFGSPYWALKSFLLLAVPADHPYWQAQEQPLTIDERFLAVPESKNFYQYNRELTHLQAFPAGQFVQFQNHPHAKYSKFVYSTVFGFSVPKQDYWYYEGAYDNVLALAKDGHYFRSKGLDTHFAILPDRIVHEWNPWSDVSIVSTIVPLETCHVRIHEIETKEALRAYDGGFSAPYTSELPVAEGGVAEVASPIGLSRIEGLLGFEEAAIVRTEPNTNLFYPRTALPHVVANISPGKTVLVSLVAGLLPEEQMEKPTIEISNEQVKVQQNEKRIEVALGTRRKAWKN</sequence>
<evidence type="ECO:0000313" key="4">
    <source>
        <dbReference type="Proteomes" id="UP000078516"/>
    </source>
</evidence>
<evidence type="ECO:0000313" key="3">
    <source>
        <dbReference type="EMBL" id="OAQ56249.1"/>
    </source>
</evidence>
<evidence type="ECO:0000259" key="1">
    <source>
        <dbReference type="Pfam" id="PF10022"/>
    </source>
</evidence>
<dbReference type="PIRSF" id="PIRSF014753">
    <property type="entry name" value="UCP014753"/>
    <property type="match status" value="1"/>
</dbReference>
<dbReference type="Pfam" id="PF10022">
    <property type="entry name" value="DUF2264"/>
    <property type="match status" value="1"/>
</dbReference>
<organism evidence="3 4">
    <name type="scientific">Enterococcus thailandicus</name>
    <dbReference type="NCBI Taxonomy" id="417368"/>
    <lineage>
        <taxon>Bacteria</taxon>
        <taxon>Bacillati</taxon>
        <taxon>Bacillota</taxon>
        <taxon>Bacilli</taxon>
        <taxon>Lactobacillales</taxon>
        <taxon>Enterococcaceae</taxon>
        <taxon>Enterococcus</taxon>
    </lineage>
</organism>
<evidence type="ECO:0008006" key="5">
    <source>
        <dbReference type="Google" id="ProtNLM"/>
    </source>
</evidence>
<dbReference type="EMBL" id="LWMN01000010">
    <property type="protein sequence ID" value="OAQ56249.1"/>
    <property type="molecule type" value="Genomic_DNA"/>
</dbReference>